<dbReference type="PANTHER" id="PTHR21363:SF0">
    <property type="entry name" value="PREPHENATE DEHYDROGENASE [NADP(+)]"/>
    <property type="match status" value="1"/>
</dbReference>
<organism evidence="4">
    <name type="scientific">Caldilineaceae bacterium SB0662_bin_9</name>
    <dbReference type="NCBI Taxonomy" id="2605258"/>
    <lineage>
        <taxon>Bacteria</taxon>
        <taxon>Bacillati</taxon>
        <taxon>Chloroflexota</taxon>
        <taxon>Caldilineae</taxon>
        <taxon>Caldilineales</taxon>
        <taxon>Caldilineaceae</taxon>
    </lineage>
</organism>
<dbReference type="FunFam" id="3.40.50.720:FF:000208">
    <property type="entry name" value="Prephenate dehydrogenase"/>
    <property type="match status" value="1"/>
</dbReference>
<protein>
    <submittedName>
        <fullName evidence="4">Prephenate dehydrogenase/arogenate dehydrogenase family protein</fullName>
    </submittedName>
</protein>
<dbReference type="InterPro" id="IPR050812">
    <property type="entry name" value="Preph/Arog_dehydrog"/>
</dbReference>
<dbReference type="Pfam" id="PF20463">
    <property type="entry name" value="PDH_C"/>
    <property type="match status" value="1"/>
</dbReference>
<dbReference type="Gene3D" id="3.40.50.720">
    <property type="entry name" value="NAD(P)-binding Rossmann-like Domain"/>
    <property type="match status" value="1"/>
</dbReference>
<keyword evidence="2" id="KW-0560">Oxidoreductase</keyword>
<dbReference type="SUPFAM" id="SSF48179">
    <property type="entry name" value="6-phosphogluconate dehydrogenase C-terminal domain-like"/>
    <property type="match status" value="1"/>
</dbReference>
<dbReference type="Gene3D" id="1.10.3660.10">
    <property type="entry name" value="6-phosphogluconate dehydrogenase C-terminal like domain"/>
    <property type="match status" value="1"/>
</dbReference>
<dbReference type="GO" id="GO:0070403">
    <property type="term" value="F:NAD+ binding"/>
    <property type="evidence" value="ECO:0007669"/>
    <property type="project" value="InterPro"/>
</dbReference>
<sequence>MSFTLADCRVAVVGLGLIGASLCADLTRLKVCREVRGVSRSSRTVARGIAEGIIDQGTTSLQTGVQGVDIVILASPVRIAIGQLERISGHLKEGAIVADVGSTSVEVVKAMARMPAHVQPIATHPMAGKETSGFDSAERGLFDNATWILTPLERTSSRTVDVFRELVVAVGAHPLMMEPHKHDRVVAAISHVPFLLSSALVGSVVRAGEQDPEVWECAAGGFRDTSRVAASEAAMFIDILMTNRENVHHQLDRFIEGIRELRSMLVERQEDELVARLSSNRDARLAWYADWMERNRPEI</sequence>
<evidence type="ECO:0000259" key="3">
    <source>
        <dbReference type="PROSITE" id="PS51176"/>
    </source>
</evidence>
<dbReference type="InterPro" id="IPR008927">
    <property type="entry name" value="6-PGluconate_DH-like_C_sf"/>
</dbReference>
<gene>
    <name evidence="4" type="ORF">F4Y08_01080</name>
</gene>
<dbReference type="PANTHER" id="PTHR21363">
    <property type="entry name" value="PREPHENATE DEHYDROGENASE"/>
    <property type="match status" value="1"/>
</dbReference>
<feature type="domain" description="Prephenate/arogenate dehydrogenase" evidence="3">
    <location>
        <begin position="8"/>
        <end position="295"/>
    </location>
</feature>
<evidence type="ECO:0000256" key="1">
    <source>
        <dbReference type="ARBA" id="ARBA00007964"/>
    </source>
</evidence>
<dbReference type="PROSITE" id="PS51176">
    <property type="entry name" value="PDH_ADH"/>
    <property type="match status" value="1"/>
</dbReference>
<comment type="caution">
    <text evidence="4">The sequence shown here is derived from an EMBL/GenBank/DDBJ whole genome shotgun (WGS) entry which is preliminary data.</text>
</comment>
<dbReference type="InterPro" id="IPR046826">
    <property type="entry name" value="PDH_N"/>
</dbReference>
<dbReference type="GO" id="GO:0006571">
    <property type="term" value="P:tyrosine biosynthetic process"/>
    <property type="evidence" value="ECO:0007669"/>
    <property type="project" value="InterPro"/>
</dbReference>
<dbReference type="GO" id="GO:0008977">
    <property type="term" value="F:prephenate dehydrogenase (NAD+) activity"/>
    <property type="evidence" value="ECO:0007669"/>
    <property type="project" value="InterPro"/>
</dbReference>
<dbReference type="EMBL" id="VXPY01000009">
    <property type="protein sequence ID" value="MYD88921.1"/>
    <property type="molecule type" value="Genomic_DNA"/>
</dbReference>
<dbReference type="SUPFAM" id="SSF51735">
    <property type="entry name" value="NAD(P)-binding Rossmann-fold domains"/>
    <property type="match status" value="1"/>
</dbReference>
<proteinExistence type="inferred from homology"/>
<reference evidence="4" key="1">
    <citation type="submission" date="2019-09" db="EMBL/GenBank/DDBJ databases">
        <title>Characterisation of the sponge microbiome using genome-centric metagenomics.</title>
        <authorList>
            <person name="Engelberts J.P."/>
            <person name="Robbins S.J."/>
            <person name="De Goeij J.M."/>
            <person name="Aranda M."/>
            <person name="Bell S.C."/>
            <person name="Webster N.S."/>
        </authorList>
    </citation>
    <scope>NUCLEOTIDE SEQUENCE</scope>
    <source>
        <strain evidence="4">SB0662_bin_9</strain>
    </source>
</reference>
<evidence type="ECO:0000313" key="4">
    <source>
        <dbReference type="EMBL" id="MYD88921.1"/>
    </source>
</evidence>
<name>A0A6B1DP88_9CHLR</name>
<dbReference type="InterPro" id="IPR036291">
    <property type="entry name" value="NAD(P)-bd_dom_sf"/>
</dbReference>
<comment type="similarity">
    <text evidence="1">Belongs to the prephenate/arogenate dehydrogenase family.</text>
</comment>
<accession>A0A6B1DP88</accession>
<dbReference type="InterPro" id="IPR003099">
    <property type="entry name" value="Prephen_DH"/>
</dbReference>
<dbReference type="Pfam" id="PF02153">
    <property type="entry name" value="PDH_N"/>
    <property type="match status" value="1"/>
</dbReference>
<evidence type="ECO:0000256" key="2">
    <source>
        <dbReference type="ARBA" id="ARBA00023002"/>
    </source>
</evidence>
<dbReference type="AlphaFoldDB" id="A0A6B1DP88"/>
<dbReference type="GO" id="GO:0004665">
    <property type="term" value="F:prephenate dehydrogenase (NADP+) activity"/>
    <property type="evidence" value="ECO:0007669"/>
    <property type="project" value="InterPro"/>
</dbReference>
<dbReference type="InterPro" id="IPR046825">
    <property type="entry name" value="PDH_C"/>
</dbReference>